<keyword evidence="3" id="KW-1185">Reference proteome</keyword>
<dbReference type="Proteomes" id="UP001642482">
    <property type="component" value="Unassembled WGS sequence"/>
</dbReference>
<accession>A0ABP0BJW6</accession>
<gene>
    <name evidence="2" type="ORF">SEUCBS140593_004059</name>
</gene>
<feature type="region of interest" description="Disordered" evidence="1">
    <location>
        <begin position="106"/>
        <end position="134"/>
    </location>
</feature>
<comment type="caution">
    <text evidence="2">The sequence shown here is derived from an EMBL/GenBank/DDBJ whole genome shotgun (WGS) entry which is preliminary data.</text>
</comment>
<evidence type="ECO:0000256" key="1">
    <source>
        <dbReference type="SAM" id="MobiDB-lite"/>
    </source>
</evidence>
<protein>
    <submittedName>
        <fullName evidence="2">Uncharacterized protein</fullName>
    </submittedName>
</protein>
<organism evidence="2 3">
    <name type="scientific">Sporothrix eucalyptigena</name>
    <dbReference type="NCBI Taxonomy" id="1812306"/>
    <lineage>
        <taxon>Eukaryota</taxon>
        <taxon>Fungi</taxon>
        <taxon>Dikarya</taxon>
        <taxon>Ascomycota</taxon>
        <taxon>Pezizomycotina</taxon>
        <taxon>Sordariomycetes</taxon>
        <taxon>Sordariomycetidae</taxon>
        <taxon>Ophiostomatales</taxon>
        <taxon>Ophiostomataceae</taxon>
        <taxon>Sporothrix</taxon>
    </lineage>
</organism>
<name>A0ABP0BJW6_9PEZI</name>
<proteinExistence type="predicted"/>
<evidence type="ECO:0000313" key="3">
    <source>
        <dbReference type="Proteomes" id="UP001642482"/>
    </source>
</evidence>
<feature type="compositionally biased region" description="Polar residues" evidence="1">
    <location>
        <begin position="119"/>
        <end position="134"/>
    </location>
</feature>
<reference evidence="2 3" key="1">
    <citation type="submission" date="2024-01" db="EMBL/GenBank/DDBJ databases">
        <authorList>
            <person name="Allen C."/>
            <person name="Tagirdzhanova G."/>
        </authorList>
    </citation>
    <scope>NUCLEOTIDE SEQUENCE [LARGE SCALE GENOMIC DNA]</scope>
</reference>
<dbReference type="EMBL" id="CAWUHD010000033">
    <property type="protein sequence ID" value="CAK7219928.1"/>
    <property type="molecule type" value="Genomic_DNA"/>
</dbReference>
<sequence length="187" mass="19173">MSDRSAEKSVLEYHSIFGITFTNTAIDGAWMANHAATYIMLKGCPCTSAALAMAYPGRGRFAFIGDTCDDPGLHSVLAQMCRRTCWQASETIKADELACQTSVSSKHDAKGNGMAEPGQGNTEPTKGSGDSTTLTATSTSVYANAARGNGQSNLIANGRSMAPISGNTGPQSGAGGAAVTSIGQAII</sequence>
<evidence type="ECO:0000313" key="2">
    <source>
        <dbReference type="EMBL" id="CAK7219928.1"/>
    </source>
</evidence>